<evidence type="ECO:0000256" key="2">
    <source>
        <dbReference type="PROSITE-ProRule" id="PRU00708"/>
    </source>
</evidence>
<dbReference type="GO" id="GO:0005737">
    <property type="term" value="C:cytoplasm"/>
    <property type="evidence" value="ECO:0007669"/>
    <property type="project" value="UniProtKB-ARBA"/>
</dbReference>
<dbReference type="GO" id="GO:0016556">
    <property type="term" value="P:mRNA modification"/>
    <property type="evidence" value="ECO:0007669"/>
    <property type="project" value="UniProtKB-ARBA"/>
</dbReference>
<feature type="repeat" description="PPR" evidence="2">
    <location>
        <begin position="22"/>
        <end position="52"/>
    </location>
</feature>
<feature type="repeat" description="PPR" evidence="2">
    <location>
        <begin position="187"/>
        <end position="221"/>
    </location>
</feature>
<keyword evidence="1" id="KW-0677">Repeat</keyword>
<dbReference type="Pfam" id="PF14432">
    <property type="entry name" value="DYW_deaminase"/>
    <property type="match status" value="1"/>
</dbReference>
<feature type="repeat" description="PPR" evidence="2">
    <location>
        <begin position="324"/>
        <end position="358"/>
    </location>
</feature>
<reference evidence="4" key="1">
    <citation type="journal article" date="2023" name="Plant J.">
        <title>The genome of the king protea, Protea cynaroides.</title>
        <authorList>
            <person name="Chang J."/>
            <person name="Duong T.A."/>
            <person name="Schoeman C."/>
            <person name="Ma X."/>
            <person name="Roodt D."/>
            <person name="Barker N."/>
            <person name="Li Z."/>
            <person name="Van de Peer Y."/>
            <person name="Mizrachi E."/>
        </authorList>
    </citation>
    <scope>NUCLEOTIDE SEQUENCE</scope>
    <source>
        <tissue evidence="4">Young leaves</tissue>
    </source>
</reference>
<evidence type="ECO:0000313" key="4">
    <source>
        <dbReference type="EMBL" id="KAJ4969931.1"/>
    </source>
</evidence>
<feature type="repeat" description="PPR" evidence="2">
    <location>
        <begin position="53"/>
        <end position="87"/>
    </location>
</feature>
<evidence type="ECO:0000313" key="5">
    <source>
        <dbReference type="Proteomes" id="UP001141806"/>
    </source>
</evidence>
<evidence type="ECO:0000256" key="1">
    <source>
        <dbReference type="ARBA" id="ARBA00022737"/>
    </source>
</evidence>
<gene>
    <name evidence="4" type="ORF">NE237_003030</name>
</gene>
<dbReference type="Pfam" id="PF13041">
    <property type="entry name" value="PPR_2"/>
    <property type="match status" value="1"/>
</dbReference>
<feature type="domain" description="DYW" evidence="3">
    <location>
        <begin position="403"/>
        <end position="495"/>
    </location>
</feature>
<dbReference type="PANTHER" id="PTHR47926">
    <property type="entry name" value="PENTATRICOPEPTIDE REPEAT-CONTAINING PROTEIN"/>
    <property type="match status" value="1"/>
</dbReference>
<evidence type="ECO:0000259" key="3">
    <source>
        <dbReference type="Pfam" id="PF14432"/>
    </source>
</evidence>
<dbReference type="NCBIfam" id="TIGR00756">
    <property type="entry name" value="PPR"/>
    <property type="match status" value="6"/>
</dbReference>
<comment type="caution">
    <text evidence="4">The sequence shown here is derived from an EMBL/GenBank/DDBJ whole genome shotgun (WGS) entry which is preliminary data.</text>
</comment>
<name>A0A9Q0KGM2_9MAGN</name>
<accession>A0A9Q0KGM2</accession>
<proteinExistence type="predicted"/>
<dbReference type="OrthoDB" id="185373at2759"/>
<dbReference type="GO" id="GO:0003723">
    <property type="term" value="F:RNA binding"/>
    <property type="evidence" value="ECO:0007669"/>
    <property type="project" value="InterPro"/>
</dbReference>
<dbReference type="EMBL" id="JAMYWD010000005">
    <property type="protein sequence ID" value="KAJ4969931.1"/>
    <property type="molecule type" value="Genomic_DNA"/>
</dbReference>
<dbReference type="GO" id="GO:0008270">
    <property type="term" value="F:zinc ion binding"/>
    <property type="evidence" value="ECO:0007669"/>
    <property type="project" value="InterPro"/>
</dbReference>
<dbReference type="Pfam" id="PF20431">
    <property type="entry name" value="E_motif"/>
    <property type="match status" value="1"/>
</dbReference>
<dbReference type="InterPro" id="IPR032867">
    <property type="entry name" value="DYW_dom"/>
</dbReference>
<dbReference type="InterPro" id="IPR046960">
    <property type="entry name" value="PPR_At4g14850-like_plant"/>
</dbReference>
<dbReference type="PANTHER" id="PTHR47926:SF537">
    <property type="entry name" value="PENTACOTRIPEPTIDE-REPEAT REGION OF PRORP DOMAIN-CONTAINING PROTEIN"/>
    <property type="match status" value="1"/>
</dbReference>
<dbReference type="AlphaFoldDB" id="A0A9Q0KGM2"/>
<dbReference type="InterPro" id="IPR046848">
    <property type="entry name" value="E_motif"/>
</dbReference>
<dbReference type="InterPro" id="IPR011990">
    <property type="entry name" value="TPR-like_helical_dom_sf"/>
</dbReference>
<keyword evidence="5" id="KW-1185">Reference proteome</keyword>
<protein>
    <recommendedName>
        <fullName evidence="3">DYW domain-containing protein</fullName>
    </recommendedName>
</protein>
<dbReference type="InterPro" id="IPR002885">
    <property type="entry name" value="PPR_rpt"/>
</dbReference>
<organism evidence="4 5">
    <name type="scientific">Protea cynaroides</name>
    <dbReference type="NCBI Taxonomy" id="273540"/>
    <lineage>
        <taxon>Eukaryota</taxon>
        <taxon>Viridiplantae</taxon>
        <taxon>Streptophyta</taxon>
        <taxon>Embryophyta</taxon>
        <taxon>Tracheophyta</taxon>
        <taxon>Spermatophyta</taxon>
        <taxon>Magnoliopsida</taxon>
        <taxon>Proteales</taxon>
        <taxon>Proteaceae</taxon>
        <taxon>Protea</taxon>
    </lineage>
</organism>
<dbReference type="PROSITE" id="PS51375">
    <property type="entry name" value="PPR"/>
    <property type="match status" value="4"/>
</dbReference>
<dbReference type="FunFam" id="1.25.40.10:FF:000277">
    <property type="entry name" value="Pentatricopeptide repeat-containing protein, mitochondrial"/>
    <property type="match status" value="1"/>
</dbReference>
<dbReference type="Gene3D" id="1.25.40.10">
    <property type="entry name" value="Tetratricopeptide repeat domain"/>
    <property type="match status" value="2"/>
</dbReference>
<dbReference type="Proteomes" id="UP001141806">
    <property type="component" value="Unassembled WGS sequence"/>
</dbReference>
<dbReference type="Pfam" id="PF01535">
    <property type="entry name" value="PPR"/>
    <property type="match status" value="5"/>
</dbReference>
<sequence>MYLELGELGMARRAFDTLPSRDIFSWNSMIAGYSKANEIDLARGMFDEMPQKDLVSWNTMIDGYAKCGRCELAREFFDMMPRKDVVSWTAMISGYTFNQRPKEALHLFREMLSVRIRPDAAIVVSVLSAIADLGFIEEGRWIHEYLRAHNFSLSSGFIGSALIDMYAKCGYIEDANRVFMSISHKRRIGDWNSIISGLALHGLGIDALEIFHEMETIGMEPNEITFVGVLNACCHFGLVEEGELCFKLMQENYKISPKIQHFGCMIDLFGRAGNLEKALTIIRDMPMEADDLAWKAMLTACLKHGDVETGVHAAQHVMELAPNDSSGYVLLSNIYAKARRWDDVAKVRSMMRERGIKKIPGCSKVYANGKIHEFLVGMEMDGCYGGMVLSKLEEVVCRLKLEGYEPDLTQVLVDVEEEEKESWLAVHSEKMAVAFGLISLGKGSLIHIVKNLRVCSDCHSFMKIVSRVYNRKIVVRDQNRFHHFTNGFCSCNEYW</sequence>